<dbReference type="EMBL" id="CP003659">
    <property type="protein sequence ID" value="AFZ57760.1"/>
    <property type="molecule type" value="Genomic_DNA"/>
</dbReference>
<dbReference type="InterPro" id="IPR049500">
    <property type="entry name" value="Peptidase_M50B-like"/>
</dbReference>
<organism evidence="2 3">
    <name type="scientific">Anabaena cylindrica (strain ATCC 27899 / PCC 7122)</name>
    <dbReference type="NCBI Taxonomy" id="272123"/>
    <lineage>
        <taxon>Bacteria</taxon>
        <taxon>Bacillati</taxon>
        <taxon>Cyanobacteriota</taxon>
        <taxon>Cyanophyceae</taxon>
        <taxon>Nostocales</taxon>
        <taxon>Nostocaceae</taxon>
        <taxon>Anabaena</taxon>
    </lineage>
</organism>
<keyword evidence="3" id="KW-1185">Reference proteome</keyword>
<evidence type="ECO:0008006" key="4">
    <source>
        <dbReference type="Google" id="ProtNLM"/>
    </source>
</evidence>
<proteinExistence type="predicted"/>
<sequence>MRQPKDFPPFLSQEAPSEIERMGLTWLVGAAIATAILWQFPGGDYILYPFTILATWFHEMGHGLMALMLGGNFQKLQIFSNGSGVASYSISSALGPIGPGLVAAAGPMGPPIAGAALILASRHFKTASLSLKILGGFLLFSTLVWVRSWFGLIAIPVLGLIILGVGLKTPPWVQGFTIQFLGVQACVSTYHQLNYLFSYTAGPLGLSDTAQMQRYLLLPYWFWGGLMAVASLVILVRSLQVAYRSQ</sequence>
<dbReference type="OrthoDB" id="7425566at2"/>
<dbReference type="STRING" id="272123.Anacy_2304"/>
<keyword evidence="1" id="KW-0472">Membrane</keyword>
<dbReference type="Proteomes" id="UP000010474">
    <property type="component" value="Chromosome"/>
</dbReference>
<protein>
    <recommendedName>
        <fullName evidence="4">Peptidase M50</fullName>
    </recommendedName>
</protein>
<evidence type="ECO:0000313" key="3">
    <source>
        <dbReference type="Proteomes" id="UP000010474"/>
    </source>
</evidence>
<feature type="transmembrane region" description="Helical" evidence="1">
    <location>
        <begin position="46"/>
        <end position="69"/>
    </location>
</feature>
<evidence type="ECO:0000256" key="1">
    <source>
        <dbReference type="SAM" id="Phobius"/>
    </source>
</evidence>
<dbReference type="eggNOG" id="COG1994">
    <property type="taxonomic scope" value="Bacteria"/>
</dbReference>
<reference evidence="3" key="1">
    <citation type="journal article" date="2013" name="Proc. Natl. Acad. Sci. U.S.A.">
        <title>Improving the coverage of the cyanobacterial phylum using diversity-driven genome sequencing.</title>
        <authorList>
            <person name="Shih P.M."/>
            <person name="Wu D."/>
            <person name="Latifi A."/>
            <person name="Axen S.D."/>
            <person name="Fewer D.P."/>
            <person name="Talla E."/>
            <person name="Calteau A."/>
            <person name="Cai F."/>
            <person name="Tandeau de Marsac N."/>
            <person name="Rippka R."/>
            <person name="Herdman M."/>
            <person name="Sivonen K."/>
            <person name="Coursin T."/>
            <person name="Laurent T."/>
            <person name="Goodwin L."/>
            <person name="Nolan M."/>
            <person name="Davenport K.W."/>
            <person name="Han C.S."/>
            <person name="Rubin E.M."/>
            <person name="Eisen J.A."/>
            <person name="Woyke T."/>
            <person name="Gugger M."/>
            <person name="Kerfeld C.A."/>
        </authorList>
    </citation>
    <scope>NUCLEOTIDE SEQUENCE [LARGE SCALE GENOMIC DNA]</scope>
    <source>
        <strain evidence="3">ATCC 27899 / PCC 7122</strain>
    </source>
</reference>
<feature type="transmembrane region" description="Helical" evidence="1">
    <location>
        <begin position="76"/>
        <end position="95"/>
    </location>
</feature>
<dbReference type="RefSeq" id="WP_015214396.1">
    <property type="nucleotide sequence ID" value="NC_019771.1"/>
</dbReference>
<keyword evidence="1" id="KW-0812">Transmembrane</keyword>
<feature type="transmembrane region" description="Helical" evidence="1">
    <location>
        <begin position="21"/>
        <end position="40"/>
    </location>
</feature>
<dbReference type="PANTHER" id="PTHR33979">
    <property type="entry name" value="OS02G0221600 PROTEIN"/>
    <property type="match status" value="1"/>
</dbReference>
<feature type="transmembrane region" description="Helical" evidence="1">
    <location>
        <begin position="133"/>
        <end position="163"/>
    </location>
</feature>
<name>K9ZHE3_ANACC</name>
<dbReference type="AlphaFoldDB" id="K9ZHE3"/>
<feature type="transmembrane region" description="Helical" evidence="1">
    <location>
        <begin position="220"/>
        <end position="239"/>
    </location>
</feature>
<accession>K9ZHE3</accession>
<dbReference type="PATRIC" id="fig|272123.3.peg.2510"/>
<dbReference type="KEGG" id="acy:Anacy_2304"/>
<evidence type="ECO:0000313" key="2">
    <source>
        <dbReference type="EMBL" id="AFZ57760.1"/>
    </source>
</evidence>
<gene>
    <name evidence="2" type="ordered locus">Anacy_2304</name>
</gene>
<dbReference type="HOGENOM" id="CLU_092353_0_0_3"/>
<dbReference type="Pfam" id="PF13398">
    <property type="entry name" value="Peptidase_M50B"/>
    <property type="match status" value="1"/>
</dbReference>
<dbReference type="PANTHER" id="PTHR33979:SF2">
    <property type="entry name" value="PEPTIDASE M50B-LIKE-DOMAIN-CONTAINING PROTEIN"/>
    <property type="match status" value="1"/>
</dbReference>
<keyword evidence="1" id="KW-1133">Transmembrane helix</keyword>